<organism evidence="8 9">
    <name type="scientific">Candidatus Burkholderia pumila</name>
    <dbReference type="NCBI Taxonomy" id="1090375"/>
    <lineage>
        <taxon>Bacteria</taxon>
        <taxon>Pseudomonadati</taxon>
        <taxon>Pseudomonadota</taxon>
        <taxon>Betaproteobacteria</taxon>
        <taxon>Burkholderiales</taxon>
        <taxon>Burkholderiaceae</taxon>
        <taxon>Burkholderia</taxon>
    </lineage>
</organism>
<comment type="similarity">
    <text evidence="2 6">Belongs to the dTDP-4-dehydrorhamnose reductase family.</text>
</comment>
<dbReference type="PANTHER" id="PTHR10491">
    <property type="entry name" value="DTDP-4-DEHYDRORHAMNOSE REDUCTASE"/>
    <property type="match status" value="1"/>
</dbReference>
<evidence type="ECO:0000256" key="6">
    <source>
        <dbReference type="RuleBase" id="RU364082"/>
    </source>
</evidence>
<keyword evidence="9" id="KW-1185">Reference proteome</keyword>
<evidence type="ECO:0000256" key="2">
    <source>
        <dbReference type="ARBA" id="ARBA00010944"/>
    </source>
</evidence>
<dbReference type="NCBIfam" id="NF007440">
    <property type="entry name" value="PRK09987.1"/>
    <property type="match status" value="1"/>
</dbReference>
<evidence type="ECO:0000256" key="5">
    <source>
        <dbReference type="ARBA" id="ARBA00048200"/>
    </source>
</evidence>
<dbReference type="InterPro" id="IPR036291">
    <property type="entry name" value="NAD(P)-bd_dom_sf"/>
</dbReference>
<dbReference type="GO" id="GO:0008831">
    <property type="term" value="F:dTDP-4-dehydrorhamnose reductase activity"/>
    <property type="evidence" value="ECO:0007669"/>
    <property type="project" value="UniProtKB-EC"/>
</dbReference>
<dbReference type="Pfam" id="PF04321">
    <property type="entry name" value="RmlD_sub_bind"/>
    <property type="match status" value="1"/>
</dbReference>
<protein>
    <recommendedName>
        <fullName evidence="4 6">dTDP-4-dehydrorhamnose reductase</fullName>
        <ecNumber evidence="3 6">1.1.1.133</ecNumber>
    </recommendedName>
</protein>
<keyword evidence="6 8" id="KW-0560">Oxidoreductase</keyword>
<evidence type="ECO:0000259" key="7">
    <source>
        <dbReference type="Pfam" id="PF04321"/>
    </source>
</evidence>
<comment type="catalytic activity">
    <reaction evidence="5 6">
        <text>dTDP-beta-L-rhamnose + NADP(+) = dTDP-4-dehydro-beta-L-rhamnose + NADPH + H(+)</text>
        <dbReference type="Rhea" id="RHEA:21796"/>
        <dbReference type="ChEBI" id="CHEBI:15378"/>
        <dbReference type="ChEBI" id="CHEBI:57510"/>
        <dbReference type="ChEBI" id="CHEBI:57783"/>
        <dbReference type="ChEBI" id="CHEBI:58349"/>
        <dbReference type="ChEBI" id="CHEBI:62830"/>
        <dbReference type="EC" id="1.1.1.133"/>
    </reaction>
</comment>
<evidence type="ECO:0000256" key="1">
    <source>
        <dbReference type="ARBA" id="ARBA00004781"/>
    </source>
</evidence>
<dbReference type="Gene3D" id="3.90.25.10">
    <property type="entry name" value="UDP-galactose 4-epimerase, domain 1"/>
    <property type="match status" value="1"/>
</dbReference>
<dbReference type="CDD" id="cd05254">
    <property type="entry name" value="dTDP_HR_like_SDR_e"/>
    <property type="match status" value="1"/>
</dbReference>
<comment type="pathway">
    <text evidence="1 6">Carbohydrate biosynthesis; dTDP-L-rhamnose biosynthesis.</text>
</comment>
<accession>A0ABR5HM39</accession>
<name>A0ABR5HM39_9BURK</name>
<gene>
    <name evidence="8" type="ORF">BPMI_03511c</name>
</gene>
<dbReference type="SUPFAM" id="SSF51735">
    <property type="entry name" value="NAD(P)-binding Rossmann-fold domains"/>
    <property type="match status" value="1"/>
</dbReference>
<dbReference type="InterPro" id="IPR005913">
    <property type="entry name" value="dTDP_dehydrorham_reduct"/>
</dbReference>
<dbReference type="Gene3D" id="3.40.50.720">
    <property type="entry name" value="NAD(P)-binding Rossmann-like Domain"/>
    <property type="match status" value="1"/>
</dbReference>
<dbReference type="Proteomes" id="UP000242951">
    <property type="component" value="Unassembled WGS sequence"/>
</dbReference>
<dbReference type="InterPro" id="IPR029903">
    <property type="entry name" value="RmlD-like-bd"/>
</dbReference>
<comment type="caution">
    <text evidence="8">The sequence shown here is derived from an EMBL/GenBank/DDBJ whole genome shotgun (WGS) entry which is preliminary data.</text>
</comment>
<proteinExistence type="inferred from homology"/>
<sequence>MQRDTIPIPTLLVTGSNGQVGFELRRSLAPLGRVIEVDRAACDLTNPKQLRRVVQTWRPDVIVNAAAYTAVDKAETDANSAYVVNGVAPGVLAGQAKALGSLLIHYSTDYVFDGRKTGTYVETDAVDPQSVYGKSKLAGEQAVAESGAAALVLRTCWVVGAHGSNFAKTMLKLGRERDALRVIADQFGAPTTAALIADVTAQIVARHWLHGDRNRFPSGVYHLAAAGETTWHGYATEVLRSVAARGVKLKVDPARIEAIPAKAYPLPAPRPANSRLDTSKLRETFGVHLPDWKEGVQFLLDQILS</sequence>
<comment type="cofactor">
    <cofactor evidence="6">
        <name>Mg(2+)</name>
        <dbReference type="ChEBI" id="CHEBI:18420"/>
    </cofactor>
    <text evidence="6">Binds 1 Mg(2+) ion per monomer.</text>
</comment>
<dbReference type="NCBIfam" id="TIGR01214">
    <property type="entry name" value="rmlD"/>
    <property type="match status" value="1"/>
</dbReference>
<keyword evidence="6" id="KW-0521">NADP</keyword>
<dbReference type="EC" id="1.1.1.133" evidence="3 6"/>
<evidence type="ECO:0000256" key="3">
    <source>
        <dbReference type="ARBA" id="ARBA00012929"/>
    </source>
</evidence>
<feature type="domain" description="RmlD-like substrate binding" evidence="7">
    <location>
        <begin position="11"/>
        <end position="303"/>
    </location>
</feature>
<evidence type="ECO:0000313" key="9">
    <source>
        <dbReference type="Proteomes" id="UP000242951"/>
    </source>
</evidence>
<dbReference type="PANTHER" id="PTHR10491:SF4">
    <property type="entry name" value="METHIONINE ADENOSYLTRANSFERASE 2 SUBUNIT BETA"/>
    <property type="match status" value="1"/>
</dbReference>
<comment type="function">
    <text evidence="6">Catalyzes the reduction of dTDP-6-deoxy-L-lyxo-4-hexulose to yield dTDP-L-rhamnose.</text>
</comment>
<evidence type="ECO:0000256" key="4">
    <source>
        <dbReference type="ARBA" id="ARBA00017099"/>
    </source>
</evidence>
<reference evidence="8 9" key="1">
    <citation type="submission" date="2015-06" db="EMBL/GenBank/DDBJ databases">
        <title>Comparative genomics of Burkholderia leaf nodule symbionts.</title>
        <authorList>
            <person name="Carlier A."/>
            <person name="Eberl L."/>
            <person name="Pinto-Carbo M."/>
        </authorList>
    </citation>
    <scope>NUCLEOTIDE SEQUENCE [LARGE SCALE GENOMIC DNA]</scope>
    <source>
        <strain evidence="8 9">UZHbot3</strain>
    </source>
</reference>
<evidence type="ECO:0000313" key="8">
    <source>
        <dbReference type="EMBL" id="KMQ80448.1"/>
    </source>
</evidence>
<dbReference type="EMBL" id="LELG01000088">
    <property type="protein sequence ID" value="KMQ80448.1"/>
    <property type="molecule type" value="Genomic_DNA"/>
</dbReference>